<proteinExistence type="predicted"/>
<sequence length="280" mass="30764">MRPHEGEIRYYLGGAFYRMAYHEIGSRKNPKVVCVHGLTRTGRDFDALALGLADHFHVISPDLPGRGASDWLPDANLYQPPSYVQALTHLLAALGEKVMFVGTSLGGICGMAIASAIGNPLTKLVLNDVGPMVPGPAIARIRDYVSVRPEFPDILALEAHLRRVHGSFGPLSDAQWEHLTKTSARDLPDGRVALHYDPGIAKPIRSSLAIDTEMWAWWEKIKIPVLAIRGEESDLLLPRTFDRMIKSGAIPLIIKNAGHAPALMDTESIRAVRAFLLDQE</sequence>
<dbReference type="GO" id="GO:0016787">
    <property type="term" value="F:hydrolase activity"/>
    <property type="evidence" value="ECO:0007669"/>
    <property type="project" value="UniProtKB-KW"/>
</dbReference>
<dbReference type="Gene3D" id="3.40.50.1820">
    <property type="entry name" value="alpha/beta hydrolase"/>
    <property type="match status" value="1"/>
</dbReference>
<protein>
    <submittedName>
        <fullName evidence="2">Alpha/beta hydrolase</fullName>
    </submittedName>
</protein>
<dbReference type="GO" id="GO:0016020">
    <property type="term" value="C:membrane"/>
    <property type="evidence" value="ECO:0007669"/>
    <property type="project" value="TreeGrafter"/>
</dbReference>
<comment type="caution">
    <text evidence="2">The sequence shown here is derived from an EMBL/GenBank/DDBJ whole genome shotgun (WGS) entry which is preliminary data.</text>
</comment>
<keyword evidence="2" id="KW-0378">Hydrolase</keyword>
<accession>A0A8J4H863</accession>
<dbReference type="PANTHER" id="PTHR43798:SF33">
    <property type="entry name" value="HYDROLASE, PUTATIVE (AFU_ORTHOLOGUE AFUA_2G14860)-RELATED"/>
    <property type="match status" value="1"/>
</dbReference>
<evidence type="ECO:0000259" key="1">
    <source>
        <dbReference type="Pfam" id="PF12697"/>
    </source>
</evidence>
<dbReference type="EMBL" id="DTQM01000056">
    <property type="protein sequence ID" value="HGC42171.1"/>
    <property type="molecule type" value="Genomic_DNA"/>
</dbReference>
<reference evidence="2" key="1">
    <citation type="journal article" date="2020" name="mSystems">
        <title>Genome- and Community-Level Interaction Insights into Carbon Utilization and Element Cycling Functions of Hydrothermarchaeota in Hydrothermal Sediment.</title>
        <authorList>
            <person name="Zhou Z."/>
            <person name="Liu Y."/>
            <person name="Xu W."/>
            <person name="Pan J."/>
            <person name="Luo Z.H."/>
            <person name="Li M."/>
        </authorList>
    </citation>
    <scope>NUCLEOTIDE SEQUENCE</scope>
    <source>
        <strain evidence="2">SpSt-997</strain>
    </source>
</reference>
<evidence type="ECO:0000313" key="2">
    <source>
        <dbReference type="EMBL" id="HGC42171.1"/>
    </source>
</evidence>
<feature type="domain" description="AB hydrolase-1" evidence="1">
    <location>
        <begin position="32"/>
        <end position="264"/>
    </location>
</feature>
<dbReference type="AlphaFoldDB" id="A0A8J4H863"/>
<organism evidence="2">
    <name type="scientific">Acidicaldus sp</name>
    <dbReference type="NCBI Taxonomy" id="1872105"/>
    <lineage>
        <taxon>Bacteria</taxon>
        <taxon>Pseudomonadati</taxon>
        <taxon>Pseudomonadota</taxon>
        <taxon>Alphaproteobacteria</taxon>
        <taxon>Acetobacterales</taxon>
        <taxon>Acetobacteraceae</taxon>
        <taxon>Acidicaldus</taxon>
    </lineage>
</organism>
<dbReference type="InterPro" id="IPR000073">
    <property type="entry name" value="AB_hydrolase_1"/>
</dbReference>
<name>A0A8J4H863_9PROT</name>
<dbReference type="PRINTS" id="PR00111">
    <property type="entry name" value="ABHYDROLASE"/>
</dbReference>
<gene>
    <name evidence="2" type="ORF">ENY07_02965</name>
</gene>
<dbReference type="SUPFAM" id="SSF53474">
    <property type="entry name" value="alpha/beta-Hydrolases"/>
    <property type="match status" value="1"/>
</dbReference>
<dbReference type="InterPro" id="IPR050266">
    <property type="entry name" value="AB_hydrolase_sf"/>
</dbReference>
<dbReference type="Pfam" id="PF12697">
    <property type="entry name" value="Abhydrolase_6"/>
    <property type="match status" value="1"/>
</dbReference>
<dbReference type="PANTHER" id="PTHR43798">
    <property type="entry name" value="MONOACYLGLYCEROL LIPASE"/>
    <property type="match status" value="1"/>
</dbReference>
<dbReference type="InterPro" id="IPR029058">
    <property type="entry name" value="AB_hydrolase_fold"/>
</dbReference>